<sequence length="1049" mass="113915">QIDLGGTKVLKRIKTDGEASPAVNQTARNVTKFLIKVSADGVTYEDFDAFTQDDFTLEIRTQYLRIVPLDFVGFPCMRIEIYGCKAKKQKLCSVDNGGCLQQCIQHSKYCIFGKCFFSCSIDSLCTKWVECKCDPGYKLLKDKTNCADVNECATNSGGCDQICNNTKGSYECNCRSGFLLSSDKHKCNDIDECAVSNGGCSHGCQNQQGTYQCTCPKGFELDATKKNCTDVNECSTNNGGCDQICNNTKGSYECKCRSGFLLSSDKHKCNDVDECSVNKGGCNQFCHNTFGSYYCSCNNGYKLSADNHTCNDIDECAVSNGGCSHGCQNLQGTYLCTCPKGFELDARKKNCTDTNECLLANGGCQTHCTNTNGSYYCSCLPGFELYDTLMCRDIDECYHNSDNCSRSSTDCQNFQGGYECKCKSGYKYIQGDKFNCELRSCPPLVEVAGTSVSPKDCLVVGARKVNDTCTFSCKEGYKLPDPNQPTLTCLDTGAWDKAVINCQRKSCPALPPIQDGLLIPAFCAVTGNFFNQSCQYSCNRGYSLNGISSRTCQANAEWDVKAIPKCDKVYPKPWISCPDDVIVDLAPNKNTYDITALLEQPQSNVQNIQLFPEEHRNSLVFPYGLTILTYVASNEVGTTANCTTNIIVQDKQPPSVVYCPDNIYQLIVGSIASVTWKLPEFADNVKVVKVTSTKNPGDTFQLGSTNVKYDSFDDSGNTVSCTFSVTLKAKKCEKPANPDNGVLKCENYGQMMFCTTTCNPGKQPFQYTFGSICSQSTLKWQPIPDCVDAVLLPDSGVCPDGKIKQGTLASAENYVKYCVSCPHGMKYDNALKDCVVCPVGYFSQQESSPNCTKCPRQTSTKTNGSKACTDLCDKGKSSADGFDNPNHDACHLCSMGFYQDQYGATSCMQCPSGLTTIAKGSITRDDCGTIPSVSSFGPPSMAVNVSENGRAEFVCMGSGPPAPTFLVKKVKPVPDGFGGPLKVDEIKSGNVVTGIRYVILSTTEHDEGLYSCTVTNKFGSDTKYLNLYVHVHVDSGGNGSGSGKGGINI</sequence>
<dbReference type="SMART" id="SM00032">
    <property type="entry name" value="CCP"/>
    <property type="match status" value="3"/>
</dbReference>
<dbReference type="PROSITE" id="PS50026">
    <property type="entry name" value="EGF_3"/>
    <property type="match status" value="2"/>
</dbReference>
<keyword evidence="2" id="KW-0677">Repeat</keyword>
<feature type="domain" description="F5/8 type C" evidence="6">
    <location>
        <begin position="1"/>
        <end position="84"/>
    </location>
</feature>
<dbReference type="InterPro" id="IPR001881">
    <property type="entry name" value="EGF-like_Ca-bd_dom"/>
</dbReference>
<dbReference type="Gene3D" id="2.10.70.10">
    <property type="entry name" value="Complement Module, domain 1"/>
    <property type="match status" value="2"/>
</dbReference>
<reference evidence="11 12" key="1">
    <citation type="submission" date="2022-05" db="EMBL/GenBank/DDBJ databases">
        <authorList>
            <consortium name="Genoscope - CEA"/>
            <person name="William W."/>
        </authorList>
    </citation>
    <scope>NUCLEOTIDE SEQUENCE [LARGE SCALE GENOMIC DNA]</scope>
</reference>
<feature type="non-terminal residue" evidence="11">
    <location>
        <position position="1049"/>
    </location>
</feature>
<dbReference type="InterPro" id="IPR013783">
    <property type="entry name" value="Ig-like_fold"/>
</dbReference>
<protein>
    <submittedName>
        <fullName evidence="11">Uncharacterized protein</fullName>
    </submittedName>
</protein>
<dbReference type="PROSITE" id="PS00010">
    <property type="entry name" value="ASX_HYDROXYL"/>
    <property type="match status" value="2"/>
</dbReference>
<dbReference type="SUPFAM" id="SSF57535">
    <property type="entry name" value="Complement control module/SCR domain"/>
    <property type="match status" value="2"/>
</dbReference>
<feature type="domain" description="HYR" evidence="8">
    <location>
        <begin position="649"/>
        <end position="729"/>
    </location>
</feature>
<dbReference type="PROSITE" id="PS01186">
    <property type="entry name" value="EGF_2"/>
    <property type="match status" value="6"/>
</dbReference>
<dbReference type="InterPro" id="IPR003410">
    <property type="entry name" value="HYR_dom"/>
</dbReference>
<dbReference type="InterPro" id="IPR007110">
    <property type="entry name" value="Ig-like_dom"/>
</dbReference>
<dbReference type="InterPro" id="IPR052071">
    <property type="entry name" value="SCUB_EGF-like_domain"/>
</dbReference>
<gene>
    <name evidence="11" type="ORF">PEVE_00000174</name>
</gene>
<dbReference type="InterPro" id="IPR000436">
    <property type="entry name" value="Sushi_SCR_CCP_dom"/>
</dbReference>
<dbReference type="InterPro" id="IPR018097">
    <property type="entry name" value="EGF_Ca-bd_CS"/>
</dbReference>
<comment type="caution">
    <text evidence="11">The sequence shown here is derived from an EMBL/GenBank/DDBJ whole genome shotgun (WGS) entry which is preliminary data.</text>
</comment>
<dbReference type="PANTHER" id="PTHR24046:SF7">
    <property type="entry name" value="CUB DOMAIN-CONTAINING PROTEIN"/>
    <property type="match status" value="1"/>
</dbReference>
<accession>A0ABN8LEF5</accession>
<evidence type="ECO:0000256" key="4">
    <source>
        <dbReference type="PROSITE-ProRule" id="PRU00076"/>
    </source>
</evidence>
<dbReference type="InterPro" id="IPR008979">
    <property type="entry name" value="Galactose-bd-like_sf"/>
</dbReference>
<evidence type="ECO:0000313" key="11">
    <source>
        <dbReference type="EMBL" id="CAH3014496.1"/>
    </source>
</evidence>
<evidence type="ECO:0000256" key="3">
    <source>
        <dbReference type="ARBA" id="ARBA00023157"/>
    </source>
</evidence>
<feature type="domain" description="EGF-like" evidence="7">
    <location>
        <begin position="312"/>
        <end position="352"/>
    </location>
</feature>
<dbReference type="Gene3D" id="2.60.120.260">
    <property type="entry name" value="Galactose-binding domain-like"/>
    <property type="match status" value="1"/>
</dbReference>
<dbReference type="InterPro" id="IPR011641">
    <property type="entry name" value="Tyr-kin_ephrin_A/B_rcpt-like"/>
</dbReference>
<feature type="non-terminal residue" evidence="11">
    <location>
        <position position="1"/>
    </location>
</feature>
<dbReference type="InterPro" id="IPR000152">
    <property type="entry name" value="EGF-type_Asp/Asn_hydroxyl_site"/>
</dbReference>
<feature type="domain" description="Sushi" evidence="10">
    <location>
        <begin position="505"/>
        <end position="568"/>
    </location>
</feature>
<dbReference type="PROSITE" id="PS01286">
    <property type="entry name" value="FA58C_2"/>
    <property type="match status" value="1"/>
</dbReference>
<dbReference type="Gene3D" id="2.10.50.10">
    <property type="entry name" value="Tumor Necrosis Factor Receptor, subunit A, domain 2"/>
    <property type="match status" value="2"/>
</dbReference>
<dbReference type="SMART" id="SM00181">
    <property type="entry name" value="EGF"/>
    <property type="match status" value="8"/>
</dbReference>
<dbReference type="SMART" id="SM01411">
    <property type="entry name" value="Ephrin_rec_like"/>
    <property type="match status" value="2"/>
</dbReference>
<dbReference type="SUPFAM" id="SSF48726">
    <property type="entry name" value="Immunoglobulin"/>
    <property type="match status" value="1"/>
</dbReference>
<comment type="caution">
    <text evidence="4">Lacks conserved residue(s) required for the propagation of feature annotation.</text>
</comment>
<feature type="domain" description="Sushi" evidence="10">
    <location>
        <begin position="439"/>
        <end position="504"/>
    </location>
</feature>
<dbReference type="InterPro" id="IPR000742">
    <property type="entry name" value="EGF"/>
</dbReference>
<dbReference type="PANTHER" id="PTHR24046">
    <property type="entry name" value="SIGNAL PEPTIDE, CUB AND EGF-LIKE DOMAIN-CONTAINING"/>
    <property type="match status" value="1"/>
</dbReference>
<dbReference type="InterPro" id="IPR036179">
    <property type="entry name" value="Ig-like_dom_sf"/>
</dbReference>
<dbReference type="InterPro" id="IPR049883">
    <property type="entry name" value="NOTCH1_EGF-like"/>
</dbReference>
<dbReference type="Pfam" id="PF02494">
    <property type="entry name" value="HYR"/>
    <property type="match status" value="1"/>
</dbReference>
<dbReference type="PROSITE" id="PS01187">
    <property type="entry name" value="EGF_CA"/>
    <property type="match status" value="2"/>
</dbReference>
<evidence type="ECO:0000259" key="9">
    <source>
        <dbReference type="PROSITE" id="PS50835"/>
    </source>
</evidence>
<dbReference type="PROSITE" id="PS50022">
    <property type="entry name" value="FA58C_3"/>
    <property type="match status" value="1"/>
</dbReference>
<evidence type="ECO:0000313" key="12">
    <source>
        <dbReference type="Proteomes" id="UP001159427"/>
    </source>
</evidence>
<dbReference type="CDD" id="cd00033">
    <property type="entry name" value="CCP"/>
    <property type="match status" value="2"/>
</dbReference>
<dbReference type="SUPFAM" id="SSF57196">
    <property type="entry name" value="EGF/Laminin"/>
    <property type="match status" value="1"/>
</dbReference>
<dbReference type="PROSITE" id="PS50923">
    <property type="entry name" value="SUSHI"/>
    <property type="match status" value="2"/>
</dbReference>
<dbReference type="InterPro" id="IPR009030">
    <property type="entry name" value="Growth_fac_rcpt_cys_sf"/>
</dbReference>
<dbReference type="Gene3D" id="2.10.25.10">
    <property type="entry name" value="Laminin"/>
    <property type="match status" value="8"/>
</dbReference>
<dbReference type="SUPFAM" id="SSF57184">
    <property type="entry name" value="Growth factor receptor domain"/>
    <property type="match status" value="2"/>
</dbReference>
<keyword evidence="1 4" id="KW-0245">EGF-like domain</keyword>
<dbReference type="InterPro" id="IPR035976">
    <property type="entry name" value="Sushi/SCR/CCP_sf"/>
</dbReference>
<dbReference type="Pfam" id="PF14670">
    <property type="entry name" value="FXa_inhibition"/>
    <property type="match status" value="5"/>
</dbReference>
<dbReference type="Pfam" id="PF07699">
    <property type="entry name" value="Ephrin_rec_like"/>
    <property type="match status" value="2"/>
</dbReference>
<dbReference type="SUPFAM" id="SSF49785">
    <property type="entry name" value="Galactose-binding domain-like"/>
    <property type="match status" value="1"/>
</dbReference>
<dbReference type="Proteomes" id="UP001159427">
    <property type="component" value="Unassembled WGS sequence"/>
</dbReference>
<dbReference type="InterPro" id="IPR000421">
    <property type="entry name" value="FA58C"/>
</dbReference>
<keyword evidence="5" id="KW-0768">Sushi</keyword>
<keyword evidence="3" id="KW-1015">Disulfide bond</keyword>
<name>A0ABN8LEF5_9CNID</name>
<evidence type="ECO:0000259" key="8">
    <source>
        <dbReference type="PROSITE" id="PS50825"/>
    </source>
</evidence>
<dbReference type="SMART" id="SM00179">
    <property type="entry name" value="EGF_CA"/>
    <property type="match status" value="7"/>
</dbReference>
<dbReference type="InterPro" id="IPR003599">
    <property type="entry name" value="Ig_sub"/>
</dbReference>
<dbReference type="PROSITE" id="PS50835">
    <property type="entry name" value="IG_LIKE"/>
    <property type="match status" value="1"/>
</dbReference>
<organism evidence="11 12">
    <name type="scientific">Porites evermanni</name>
    <dbReference type="NCBI Taxonomy" id="104178"/>
    <lineage>
        <taxon>Eukaryota</taxon>
        <taxon>Metazoa</taxon>
        <taxon>Cnidaria</taxon>
        <taxon>Anthozoa</taxon>
        <taxon>Hexacorallia</taxon>
        <taxon>Scleractinia</taxon>
        <taxon>Fungiina</taxon>
        <taxon>Poritidae</taxon>
        <taxon>Porites</taxon>
    </lineage>
</organism>
<feature type="domain" description="EGF-like" evidence="7">
    <location>
        <begin position="189"/>
        <end position="229"/>
    </location>
</feature>
<dbReference type="Pfam" id="PF07645">
    <property type="entry name" value="EGF_CA"/>
    <property type="match status" value="2"/>
</dbReference>
<dbReference type="CDD" id="cd00054">
    <property type="entry name" value="EGF_CA"/>
    <property type="match status" value="2"/>
</dbReference>
<evidence type="ECO:0000256" key="5">
    <source>
        <dbReference type="PROSITE-ProRule" id="PRU00302"/>
    </source>
</evidence>
<dbReference type="Gene3D" id="2.60.40.10">
    <property type="entry name" value="Immunoglobulins"/>
    <property type="match status" value="1"/>
</dbReference>
<evidence type="ECO:0000256" key="2">
    <source>
        <dbReference type="ARBA" id="ARBA00022737"/>
    </source>
</evidence>
<dbReference type="Pfam" id="PF00084">
    <property type="entry name" value="Sushi"/>
    <property type="match status" value="2"/>
</dbReference>
<dbReference type="EMBL" id="CALNXI010000010">
    <property type="protein sequence ID" value="CAH3014496.1"/>
    <property type="molecule type" value="Genomic_DNA"/>
</dbReference>
<dbReference type="SMART" id="SM00409">
    <property type="entry name" value="IG"/>
    <property type="match status" value="1"/>
</dbReference>
<evidence type="ECO:0000259" key="7">
    <source>
        <dbReference type="PROSITE" id="PS50026"/>
    </source>
</evidence>
<dbReference type="PROSITE" id="PS50825">
    <property type="entry name" value="HYR"/>
    <property type="match status" value="1"/>
</dbReference>
<feature type="domain" description="Ig-like" evidence="9">
    <location>
        <begin position="931"/>
        <end position="1026"/>
    </location>
</feature>
<evidence type="ECO:0000259" key="10">
    <source>
        <dbReference type="PROSITE" id="PS50923"/>
    </source>
</evidence>
<evidence type="ECO:0000259" key="6">
    <source>
        <dbReference type="PROSITE" id="PS50022"/>
    </source>
</evidence>
<keyword evidence="12" id="KW-1185">Reference proteome</keyword>
<evidence type="ECO:0000256" key="1">
    <source>
        <dbReference type="ARBA" id="ARBA00022536"/>
    </source>
</evidence>
<proteinExistence type="predicted"/>